<evidence type="ECO:0000313" key="5">
    <source>
        <dbReference type="WBParaSite" id="ACOC_0000029301-mRNA-1"/>
    </source>
</evidence>
<accession>A0A0R3P9Z3</accession>
<dbReference type="GO" id="GO:0006107">
    <property type="term" value="P:oxaloacetate metabolic process"/>
    <property type="evidence" value="ECO:0007669"/>
    <property type="project" value="TreeGrafter"/>
</dbReference>
<dbReference type="GO" id="GO:0046327">
    <property type="term" value="P:glycerol biosynthetic process from pyruvate"/>
    <property type="evidence" value="ECO:0007669"/>
    <property type="project" value="TreeGrafter"/>
</dbReference>
<organism evidence="5">
    <name type="scientific">Angiostrongylus costaricensis</name>
    <name type="common">Nematode worm</name>
    <dbReference type="NCBI Taxonomy" id="334426"/>
    <lineage>
        <taxon>Eukaryota</taxon>
        <taxon>Metazoa</taxon>
        <taxon>Ecdysozoa</taxon>
        <taxon>Nematoda</taxon>
        <taxon>Chromadorea</taxon>
        <taxon>Rhabditida</taxon>
        <taxon>Rhabditina</taxon>
        <taxon>Rhabditomorpha</taxon>
        <taxon>Strongyloidea</taxon>
        <taxon>Metastrongylidae</taxon>
        <taxon>Angiostrongylus</taxon>
    </lineage>
</organism>
<dbReference type="InterPro" id="IPR008209">
    <property type="entry name" value="PEP_carboxykinase_GTP"/>
</dbReference>
<dbReference type="GO" id="GO:0005829">
    <property type="term" value="C:cytosol"/>
    <property type="evidence" value="ECO:0007669"/>
    <property type="project" value="TreeGrafter"/>
</dbReference>
<dbReference type="GO" id="GO:0005525">
    <property type="term" value="F:GTP binding"/>
    <property type="evidence" value="ECO:0007669"/>
    <property type="project" value="InterPro"/>
</dbReference>
<evidence type="ECO:0000259" key="2">
    <source>
        <dbReference type="Pfam" id="PF17297"/>
    </source>
</evidence>
<protein>
    <submittedName>
        <fullName evidence="5">PEPCK_N domain-containing protein</fullName>
    </submittedName>
</protein>
<gene>
    <name evidence="3" type="ORF">ACOC_LOCUS294</name>
</gene>
<dbReference type="GO" id="GO:0042594">
    <property type="term" value="P:response to starvation"/>
    <property type="evidence" value="ECO:0007669"/>
    <property type="project" value="TreeGrafter"/>
</dbReference>
<dbReference type="WBParaSite" id="ACOC_0000029301-mRNA-1">
    <property type="protein sequence ID" value="ACOC_0000029301-mRNA-1"/>
    <property type="gene ID" value="ACOC_0000029301"/>
</dbReference>
<dbReference type="InterPro" id="IPR035078">
    <property type="entry name" value="PEP_carboxykinase_GTP_N"/>
</dbReference>
<evidence type="ECO:0000313" key="3">
    <source>
        <dbReference type="EMBL" id="VDM51879.1"/>
    </source>
</evidence>
<dbReference type="Gene3D" id="3.40.449.10">
    <property type="entry name" value="Phosphoenolpyruvate Carboxykinase, domain 1"/>
    <property type="match status" value="1"/>
</dbReference>
<keyword evidence="1" id="KW-1133">Transmembrane helix</keyword>
<dbReference type="GO" id="GO:0004613">
    <property type="term" value="F:phosphoenolpyruvate carboxykinase (GTP) activity"/>
    <property type="evidence" value="ECO:0007669"/>
    <property type="project" value="TreeGrafter"/>
</dbReference>
<dbReference type="OrthoDB" id="5841594at2759"/>
<dbReference type="GO" id="GO:0030145">
    <property type="term" value="F:manganese ion binding"/>
    <property type="evidence" value="ECO:0007669"/>
    <property type="project" value="TreeGrafter"/>
</dbReference>
<dbReference type="AlphaFoldDB" id="A0A0R3P9Z3"/>
<dbReference type="EMBL" id="UYYA01000025">
    <property type="protein sequence ID" value="VDM51879.1"/>
    <property type="molecule type" value="Genomic_DNA"/>
</dbReference>
<keyword evidence="1" id="KW-0472">Membrane</keyword>
<dbReference type="PANTHER" id="PTHR11561:SF16">
    <property type="entry name" value="PHOSPHOENOLPYRUVATE CARBOXYKINASE (GTP)"/>
    <property type="match status" value="1"/>
</dbReference>
<feature type="domain" description="Phosphoenolpyruvate carboxykinase GTP-utilising N-terminal" evidence="2">
    <location>
        <begin position="1"/>
        <end position="56"/>
    </location>
</feature>
<dbReference type="Pfam" id="PF17297">
    <property type="entry name" value="PEPCK_N"/>
    <property type="match status" value="1"/>
</dbReference>
<sequence>MGPIGGRYSINAVQLTDSPFVVLNMRLLTRVSSSIWDAMGNADFVRCVHSMGRARPITVVNKYNSSVHSICFLRCRPSVSPHRVKSNEVKHYRLIQCNYFMQDSFYSIALYHCFFLVTIHFSSVGLWHQICYNLF</sequence>
<dbReference type="PANTHER" id="PTHR11561">
    <property type="entry name" value="PHOSPHOENOLPYRUVATE CARBOXYKINASE"/>
    <property type="match status" value="1"/>
</dbReference>
<keyword evidence="1" id="KW-0812">Transmembrane</keyword>
<dbReference type="STRING" id="334426.A0A0R3P9Z3"/>
<dbReference type="GO" id="GO:0006094">
    <property type="term" value="P:gluconeogenesis"/>
    <property type="evidence" value="ECO:0007669"/>
    <property type="project" value="InterPro"/>
</dbReference>
<evidence type="ECO:0000313" key="4">
    <source>
        <dbReference type="Proteomes" id="UP000267027"/>
    </source>
</evidence>
<dbReference type="GO" id="GO:0033993">
    <property type="term" value="P:response to lipid"/>
    <property type="evidence" value="ECO:0007669"/>
    <property type="project" value="TreeGrafter"/>
</dbReference>
<dbReference type="SUPFAM" id="SSF68923">
    <property type="entry name" value="PEP carboxykinase N-terminal domain"/>
    <property type="match status" value="1"/>
</dbReference>
<reference evidence="5" key="1">
    <citation type="submission" date="2017-02" db="UniProtKB">
        <authorList>
            <consortium name="WormBaseParasite"/>
        </authorList>
    </citation>
    <scope>IDENTIFICATION</scope>
</reference>
<evidence type="ECO:0000256" key="1">
    <source>
        <dbReference type="SAM" id="Phobius"/>
    </source>
</evidence>
<dbReference type="GO" id="GO:0071333">
    <property type="term" value="P:cellular response to glucose stimulus"/>
    <property type="evidence" value="ECO:0007669"/>
    <property type="project" value="TreeGrafter"/>
</dbReference>
<name>A0A0R3P9Z3_ANGCS</name>
<dbReference type="InterPro" id="IPR008210">
    <property type="entry name" value="PEP_carboxykinase_N"/>
</dbReference>
<keyword evidence="4" id="KW-1185">Reference proteome</keyword>
<dbReference type="GO" id="GO:0019543">
    <property type="term" value="P:propionate catabolic process"/>
    <property type="evidence" value="ECO:0007669"/>
    <property type="project" value="TreeGrafter"/>
</dbReference>
<dbReference type="Proteomes" id="UP000267027">
    <property type="component" value="Unassembled WGS sequence"/>
</dbReference>
<proteinExistence type="predicted"/>
<feature type="transmembrane region" description="Helical" evidence="1">
    <location>
        <begin position="108"/>
        <end position="130"/>
    </location>
</feature>
<reference evidence="3 4" key="2">
    <citation type="submission" date="2018-11" db="EMBL/GenBank/DDBJ databases">
        <authorList>
            <consortium name="Pathogen Informatics"/>
        </authorList>
    </citation>
    <scope>NUCLEOTIDE SEQUENCE [LARGE SCALE GENOMIC DNA]</scope>
    <source>
        <strain evidence="3 4">Costa Rica</strain>
    </source>
</reference>